<reference evidence="6 7" key="1">
    <citation type="journal article" date="2018" name="Mol. Plant">
        <title>The genome of Artemisia annua provides insight into the evolution of Asteraceae family and artemisinin biosynthesis.</title>
        <authorList>
            <person name="Shen Q."/>
            <person name="Zhang L."/>
            <person name="Liao Z."/>
            <person name="Wang S."/>
            <person name="Yan T."/>
            <person name="Shi P."/>
            <person name="Liu M."/>
            <person name="Fu X."/>
            <person name="Pan Q."/>
            <person name="Wang Y."/>
            <person name="Lv Z."/>
            <person name="Lu X."/>
            <person name="Zhang F."/>
            <person name="Jiang W."/>
            <person name="Ma Y."/>
            <person name="Chen M."/>
            <person name="Hao X."/>
            <person name="Li L."/>
            <person name="Tang Y."/>
            <person name="Lv G."/>
            <person name="Zhou Y."/>
            <person name="Sun X."/>
            <person name="Brodelius P.E."/>
            <person name="Rose J.K.C."/>
            <person name="Tang K."/>
        </authorList>
    </citation>
    <scope>NUCLEOTIDE SEQUENCE [LARGE SCALE GENOMIC DNA]</scope>
    <source>
        <strain evidence="7">cv. Huhao1</strain>
        <tissue evidence="6">Leaf</tissue>
    </source>
</reference>
<dbReference type="UniPathway" id="UPA00143"/>
<comment type="similarity">
    <text evidence="3">Belongs to the NPH3 family.</text>
</comment>
<gene>
    <name evidence="6" type="ORF">CTI12_AA051080</name>
</gene>
<dbReference type="OrthoDB" id="1699162at2759"/>
<evidence type="ECO:0000313" key="7">
    <source>
        <dbReference type="Proteomes" id="UP000245207"/>
    </source>
</evidence>
<comment type="pathway">
    <text evidence="1">Protein modification; protein ubiquitination.</text>
</comment>
<evidence type="ECO:0000256" key="4">
    <source>
        <dbReference type="SAM" id="MobiDB-lite"/>
    </source>
</evidence>
<dbReference type="Gene3D" id="3.30.710.10">
    <property type="entry name" value="Potassium Channel Kv1.1, Chain A"/>
    <property type="match status" value="1"/>
</dbReference>
<dbReference type="PROSITE" id="PS51649">
    <property type="entry name" value="NPH3"/>
    <property type="match status" value="1"/>
</dbReference>
<dbReference type="SUPFAM" id="SSF54695">
    <property type="entry name" value="POZ domain"/>
    <property type="match status" value="1"/>
</dbReference>
<organism evidence="6 7">
    <name type="scientific">Artemisia annua</name>
    <name type="common">Sweet wormwood</name>
    <dbReference type="NCBI Taxonomy" id="35608"/>
    <lineage>
        <taxon>Eukaryota</taxon>
        <taxon>Viridiplantae</taxon>
        <taxon>Streptophyta</taxon>
        <taxon>Embryophyta</taxon>
        <taxon>Tracheophyta</taxon>
        <taxon>Spermatophyta</taxon>
        <taxon>Magnoliopsida</taxon>
        <taxon>eudicotyledons</taxon>
        <taxon>Gunneridae</taxon>
        <taxon>Pentapetalae</taxon>
        <taxon>asterids</taxon>
        <taxon>campanulids</taxon>
        <taxon>Asterales</taxon>
        <taxon>Asteraceae</taxon>
        <taxon>Asteroideae</taxon>
        <taxon>Anthemideae</taxon>
        <taxon>Artemisiinae</taxon>
        <taxon>Artemisia</taxon>
    </lineage>
</organism>
<keyword evidence="7" id="KW-1185">Reference proteome</keyword>
<dbReference type="InterPro" id="IPR043454">
    <property type="entry name" value="NPH3/RPT2-like"/>
</dbReference>
<dbReference type="Proteomes" id="UP000245207">
    <property type="component" value="Unassembled WGS sequence"/>
</dbReference>
<dbReference type="InterPro" id="IPR011333">
    <property type="entry name" value="SKP1/BTB/POZ_sf"/>
</dbReference>
<evidence type="ECO:0000313" key="6">
    <source>
        <dbReference type="EMBL" id="PWA95285.1"/>
    </source>
</evidence>
<keyword evidence="2" id="KW-0833">Ubl conjugation pathway</keyword>
<feature type="domain" description="NPH3" evidence="5">
    <location>
        <begin position="200"/>
        <end position="476"/>
    </location>
</feature>
<feature type="compositionally biased region" description="Basic and acidic residues" evidence="4">
    <location>
        <begin position="538"/>
        <end position="564"/>
    </location>
</feature>
<evidence type="ECO:0000256" key="3">
    <source>
        <dbReference type="PROSITE-ProRule" id="PRU00982"/>
    </source>
</evidence>
<feature type="compositionally biased region" description="Basic and acidic residues" evidence="4">
    <location>
        <begin position="478"/>
        <end position="489"/>
    </location>
</feature>
<dbReference type="EMBL" id="PKPP01000252">
    <property type="protein sequence ID" value="PWA95285.1"/>
    <property type="molecule type" value="Genomic_DNA"/>
</dbReference>
<dbReference type="Pfam" id="PF03000">
    <property type="entry name" value="NPH3"/>
    <property type="match status" value="1"/>
</dbReference>
<evidence type="ECO:0000256" key="2">
    <source>
        <dbReference type="ARBA" id="ARBA00022786"/>
    </source>
</evidence>
<dbReference type="AlphaFoldDB" id="A0A2U1QB99"/>
<dbReference type="InterPro" id="IPR027356">
    <property type="entry name" value="NPH3_dom"/>
</dbReference>
<proteinExistence type="inferred from homology"/>
<feature type="region of interest" description="Disordered" evidence="4">
    <location>
        <begin position="478"/>
        <end position="581"/>
    </location>
</feature>
<accession>A0A2U1QB99</accession>
<dbReference type="GO" id="GO:0016567">
    <property type="term" value="P:protein ubiquitination"/>
    <property type="evidence" value="ECO:0007669"/>
    <property type="project" value="UniProtKB-UniPathway"/>
</dbReference>
<dbReference type="PANTHER" id="PTHR32370">
    <property type="entry name" value="OS12G0117600 PROTEIN"/>
    <property type="match status" value="1"/>
</dbReference>
<evidence type="ECO:0000256" key="1">
    <source>
        <dbReference type="ARBA" id="ARBA00004906"/>
    </source>
</evidence>
<sequence>MKYMRLGTRPDTFYTGEATRMINSDLPSDLTIRIDNITYLLHKFPLLPKSGLMQQRCSERGETGGFTVDLHDIPGGSDAFELCAKFCYGIKIDLSAHNIVSAICAAKFLLMTESVREGNFISKLEVFFDSCILEGWKDSVVALETTERHSEWSENLGIIRRCIDSVVDKILTPASKVCWTYTYTRPGYAHRKHHKSAPKDWWTEDIADMNIDIFRCIIITLRSTNMLPPQLIGEALHVYACRWLPGVTKSRPDPETSTASQMTKEESVNRIKQLEIIVSLIPEDKGSVSVGFLIRLLSIAKFLGASPVIRTHLIKKCSLQLEEAKIDDLMLPLHESSSDNPIYDIELVEAVLEGFVTQWRKLYSIDEQSLHLIIKVGRLVDSYLQIISTDANMSVQKVMSLAKTLPEFARPEHDKLYKAINIYLNEHPQMSKDDKKRLCSILDCQKLSDEACAHAIRNDKLPLRTVVQILFFEQEKHSGKALSSRERQKIQLQPQRTKPRETTRDSQKILQQSSKADDAIRRSGQGSTSQMLEPESESEQKSREQEVRKTRSYEAMEEERKQEHTNITIQRSKSERRRSGK</sequence>
<name>A0A2U1QB99_ARTAN</name>
<feature type="compositionally biased region" description="Basic and acidic residues" evidence="4">
    <location>
        <begin position="498"/>
        <end position="507"/>
    </location>
</feature>
<evidence type="ECO:0000259" key="5">
    <source>
        <dbReference type="PROSITE" id="PS51649"/>
    </source>
</evidence>
<comment type="caution">
    <text evidence="6">The sequence shown here is derived from an EMBL/GenBank/DDBJ whole genome shotgun (WGS) entry which is preliminary data.</text>
</comment>
<protein>
    <submittedName>
        <fullName evidence="6">SKP1/BTB/POZ domain, NPH3 domain protein</fullName>
    </submittedName>
</protein>